<feature type="compositionally biased region" description="Polar residues" evidence="1">
    <location>
        <begin position="75"/>
        <end position="84"/>
    </location>
</feature>
<reference evidence="5" key="3">
    <citation type="submission" date="2025-04" db="UniProtKB">
        <authorList>
            <consortium name="RefSeq"/>
        </authorList>
    </citation>
    <scope>IDENTIFICATION</scope>
    <source>
        <strain evidence="5">CBS 304.34</strain>
    </source>
</reference>
<sequence length="374" mass="40313">MSDQHRDSQQDALAWRPSQRSTTPKSNPSPANMSLQPNKLITTYDVQDSSPLSSVPSDFSLSPLRSTKRKPSASPVLSESRSPTPHSPKRLKMAKKRTTAATTKKAARSTSSSPIRKQNPRTTTPKRTSPRNASATPSKSASRPASHSPSSTAAKLASSLPPSPQHPGAGAKIQPARQKTSSPAPKPASRAMTPAQAPEPAPTSSRPARVRRAPERLVAAPTAPKRPTRARKDPFADVERLLTHPKSKLVSADLTARRPLPSAPNARAWDCLSPATQRDLILLLPKSAENEALAAQLDGATKGIPRPAALSRANAALVGDVGRWKEDLGNGFLEPGWREAAEEAGELRRNGEMDEWKEEKTERFWGQKMEGKGE</sequence>
<evidence type="ECO:0000313" key="5">
    <source>
        <dbReference type="RefSeq" id="XP_033578723.1"/>
    </source>
</evidence>
<dbReference type="EMBL" id="MU003698">
    <property type="protein sequence ID" value="KAF2811759.1"/>
    <property type="molecule type" value="Genomic_DNA"/>
</dbReference>
<feature type="compositionally biased region" description="Basic residues" evidence="1">
    <location>
        <begin position="87"/>
        <end position="98"/>
    </location>
</feature>
<dbReference type="AlphaFoldDB" id="A0A6A6YTB1"/>
<evidence type="ECO:0000259" key="2">
    <source>
        <dbReference type="Pfam" id="PF13919"/>
    </source>
</evidence>
<accession>A0A6A6YTB1</accession>
<reference evidence="3 5" key="1">
    <citation type="journal article" date="2020" name="Stud. Mycol.">
        <title>101 Dothideomycetes genomes: a test case for predicting lifestyles and emergence of pathogens.</title>
        <authorList>
            <person name="Haridas S."/>
            <person name="Albert R."/>
            <person name="Binder M."/>
            <person name="Bloem J."/>
            <person name="Labutti K."/>
            <person name="Salamov A."/>
            <person name="Andreopoulos B."/>
            <person name="Baker S."/>
            <person name="Barry K."/>
            <person name="Bills G."/>
            <person name="Bluhm B."/>
            <person name="Cannon C."/>
            <person name="Castanera R."/>
            <person name="Culley D."/>
            <person name="Daum C."/>
            <person name="Ezra D."/>
            <person name="Gonzalez J."/>
            <person name="Henrissat B."/>
            <person name="Kuo A."/>
            <person name="Liang C."/>
            <person name="Lipzen A."/>
            <person name="Lutzoni F."/>
            <person name="Magnuson J."/>
            <person name="Mondo S."/>
            <person name="Nolan M."/>
            <person name="Ohm R."/>
            <person name="Pangilinan J."/>
            <person name="Park H.-J."/>
            <person name="Ramirez L."/>
            <person name="Alfaro M."/>
            <person name="Sun H."/>
            <person name="Tritt A."/>
            <person name="Yoshinaga Y."/>
            <person name="Zwiers L.-H."/>
            <person name="Turgeon B."/>
            <person name="Goodwin S."/>
            <person name="Spatafora J."/>
            <person name="Crous P."/>
            <person name="Grigoriev I."/>
        </authorList>
    </citation>
    <scope>NUCLEOTIDE SEQUENCE</scope>
    <source>
        <strain evidence="3 5">CBS 304.34</strain>
    </source>
</reference>
<gene>
    <name evidence="3 5" type="ORF">BDZ99DRAFT_497418</name>
</gene>
<feature type="domain" description="ASX DEUBAD" evidence="2">
    <location>
        <begin position="228"/>
        <end position="367"/>
    </location>
</feature>
<feature type="region of interest" description="Disordered" evidence="1">
    <location>
        <begin position="343"/>
        <end position="374"/>
    </location>
</feature>
<feature type="compositionally biased region" description="Polar residues" evidence="1">
    <location>
        <begin position="18"/>
        <end position="41"/>
    </location>
</feature>
<dbReference type="Proteomes" id="UP000504636">
    <property type="component" value="Unplaced"/>
</dbReference>
<organism evidence="3">
    <name type="scientific">Mytilinidion resinicola</name>
    <dbReference type="NCBI Taxonomy" id="574789"/>
    <lineage>
        <taxon>Eukaryota</taxon>
        <taxon>Fungi</taxon>
        <taxon>Dikarya</taxon>
        <taxon>Ascomycota</taxon>
        <taxon>Pezizomycotina</taxon>
        <taxon>Dothideomycetes</taxon>
        <taxon>Pleosporomycetidae</taxon>
        <taxon>Mytilinidiales</taxon>
        <taxon>Mytilinidiaceae</taxon>
        <taxon>Mytilinidion</taxon>
    </lineage>
</organism>
<evidence type="ECO:0000313" key="3">
    <source>
        <dbReference type="EMBL" id="KAF2811759.1"/>
    </source>
</evidence>
<name>A0A6A6YTB1_9PEZI</name>
<dbReference type="RefSeq" id="XP_033578723.1">
    <property type="nucleotide sequence ID" value="XM_033723512.1"/>
</dbReference>
<dbReference type="InterPro" id="IPR028020">
    <property type="entry name" value="ASX_DEUBAD_dom"/>
</dbReference>
<feature type="region of interest" description="Disordered" evidence="1">
    <location>
        <begin position="1"/>
        <end position="239"/>
    </location>
</feature>
<dbReference type="Pfam" id="PF13919">
    <property type="entry name" value="ASXH"/>
    <property type="match status" value="1"/>
</dbReference>
<proteinExistence type="predicted"/>
<feature type="compositionally biased region" description="Low complexity" evidence="1">
    <location>
        <begin position="45"/>
        <end position="64"/>
    </location>
</feature>
<reference evidence="5" key="2">
    <citation type="submission" date="2020-04" db="EMBL/GenBank/DDBJ databases">
        <authorList>
            <consortium name="NCBI Genome Project"/>
        </authorList>
    </citation>
    <scope>NUCLEOTIDE SEQUENCE</scope>
    <source>
        <strain evidence="5">CBS 304.34</strain>
    </source>
</reference>
<feature type="compositionally biased region" description="Basic and acidic residues" evidence="1">
    <location>
        <begin position="230"/>
        <end position="239"/>
    </location>
</feature>
<keyword evidence="4" id="KW-1185">Reference proteome</keyword>
<dbReference type="GeneID" id="54464405"/>
<evidence type="ECO:0000256" key="1">
    <source>
        <dbReference type="SAM" id="MobiDB-lite"/>
    </source>
</evidence>
<feature type="compositionally biased region" description="Low complexity" evidence="1">
    <location>
        <begin position="120"/>
        <end position="154"/>
    </location>
</feature>
<protein>
    <recommendedName>
        <fullName evidence="2">ASX DEUBAD domain-containing protein</fullName>
    </recommendedName>
</protein>
<evidence type="ECO:0000313" key="4">
    <source>
        <dbReference type="Proteomes" id="UP000504636"/>
    </source>
</evidence>
<dbReference type="OrthoDB" id="2289918at2759"/>
<feature type="compositionally biased region" description="Low complexity" evidence="1">
    <location>
        <begin position="99"/>
        <end position="113"/>
    </location>
</feature>